<feature type="region of interest" description="Disordered" evidence="9">
    <location>
        <begin position="556"/>
        <end position="637"/>
    </location>
</feature>
<proteinExistence type="predicted"/>
<dbReference type="InterPro" id="IPR052253">
    <property type="entry name" value="CR1/CR2-DNA-binding_regulator"/>
</dbReference>
<dbReference type="GO" id="GO:0005634">
    <property type="term" value="C:nucleus"/>
    <property type="evidence" value="ECO:0007669"/>
    <property type="project" value="UniProtKB-SubCell"/>
</dbReference>
<feature type="region of interest" description="Disordered" evidence="9">
    <location>
        <begin position="215"/>
        <end position="257"/>
    </location>
</feature>
<reference evidence="11" key="2">
    <citation type="journal article" date="2015" name="Gigascience">
        <title>Reconstructing a comprehensive transcriptome assembly of a white-pupal translocated strain of the pest fruit fly Bactrocera cucurbitae.</title>
        <authorList>
            <person name="Sim S.B."/>
            <person name="Calla B."/>
            <person name="Hall B."/>
            <person name="DeRego T."/>
            <person name="Geib S.M."/>
        </authorList>
    </citation>
    <scope>NUCLEOTIDE SEQUENCE</scope>
</reference>
<dbReference type="OrthoDB" id="5950721at2759"/>
<evidence type="ECO:0000259" key="10">
    <source>
        <dbReference type="Pfam" id="PF15997"/>
    </source>
</evidence>
<dbReference type="PANTHER" id="PTHR13006">
    <property type="entry name" value="PAPILLOMAVIRUS REGULATORY FACTOR PRF-1"/>
    <property type="match status" value="1"/>
</dbReference>
<evidence type="ECO:0000256" key="9">
    <source>
        <dbReference type="SAM" id="MobiDB-lite"/>
    </source>
</evidence>
<dbReference type="GO" id="GO:0000978">
    <property type="term" value="F:RNA polymerase II cis-regulatory region sequence-specific DNA binding"/>
    <property type="evidence" value="ECO:0007669"/>
    <property type="project" value="TreeGrafter"/>
</dbReference>
<dbReference type="GO" id="GO:0003700">
    <property type="term" value="F:DNA-binding transcription factor activity"/>
    <property type="evidence" value="ECO:0007669"/>
    <property type="project" value="TreeGrafter"/>
</dbReference>
<organism evidence="11">
    <name type="scientific">Zeugodacus cucurbitae</name>
    <name type="common">Melon fruit fly</name>
    <name type="synonym">Bactrocera cucurbitae</name>
    <dbReference type="NCBI Taxonomy" id="28588"/>
    <lineage>
        <taxon>Eukaryota</taxon>
        <taxon>Metazoa</taxon>
        <taxon>Ecdysozoa</taxon>
        <taxon>Arthropoda</taxon>
        <taxon>Hexapoda</taxon>
        <taxon>Insecta</taxon>
        <taxon>Pterygota</taxon>
        <taxon>Neoptera</taxon>
        <taxon>Endopterygota</taxon>
        <taxon>Diptera</taxon>
        <taxon>Brachycera</taxon>
        <taxon>Muscomorpha</taxon>
        <taxon>Tephritoidea</taxon>
        <taxon>Tephritidae</taxon>
        <taxon>Zeugodacus</taxon>
        <taxon>Zeugodacus</taxon>
    </lineage>
</organism>
<evidence type="ECO:0000256" key="7">
    <source>
        <dbReference type="ARBA" id="ARBA00023163"/>
    </source>
</evidence>
<name>A0A0A1XTK7_ZEUCU</name>
<dbReference type="GO" id="GO:0008270">
    <property type="term" value="F:zinc ion binding"/>
    <property type="evidence" value="ECO:0007669"/>
    <property type="project" value="UniProtKB-KW"/>
</dbReference>
<evidence type="ECO:0000256" key="8">
    <source>
        <dbReference type="ARBA" id="ARBA00023242"/>
    </source>
</evidence>
<dbReference type="InterPro" id="IPR031940">
    <property type="entry name" value="DUF4772"/>
</dbReference>
<dbReference type="PANTHER" id="PTHR13006:SF9">
    <property type="entry name" value="GLUCOSE TRANSPORTER 4 ENHANCER FACTOR, ISOFORM G"/>
    <property type="match status" value="1"/>
</dbReference>
<evidence type="ECO:0000256" key="3">
    <source>
        <dbReference type="ARBA" id="ARBA00022771"/>
    </source>
</evidence>
<feature type="region of interest" description="Disordered" evidence="9">
    <location>
        <begin position="679"/>
        <end position="758"/>
    </location>
</feature>
<feature type="domain" description="DUF4772" evidence="10">
    <location>
        <begin position="5"/>
        <end position="175"/>
    </location>
</feature>
<evidence type="ECO:0000256" key="4">
    <source>
        <dbReference type="ARBA" id="ARBA00022833"/>
    </source>
</evidence>
<comment type="subcellular location">
    <subcellularLocation>
        <location evidence="1">Nucleus</location>
    </subcellularLocation>
</comment>
<evidence type="ECO:0000313" key="11">
    <source>
        <dbReference type="EMBL" id="JAD14218.1"/>
    </source>
</evidence>
<keyword evidence="7" id="KW-0804">Transcription</keyword>
<feature type="compositionally biased region" description="Low complexity" evidence="9">
    <location>
        <begin position="289"/>
        <end position="312"/>
    </location>
</feature>
<keyword evidence="4" id="KW-0862">Zinc</keyword>
<reference evidence="11" key="1">
    <citation type="submission" date="2014-11" db="EMBL/GenBank/DDBJ databases">
        <authorList>
            <person name="Geib S."/>
        </authorList>
    </citation>
    <scope>NUCLEOTIDE SEQUENCE</scope>
</reference>
<dbReference type="EMBL" id="GBXI01000074">
    <property type="protein sequence ID" value="JAD14218.1"/>
    <property type="molecule type" value="Transcribed_RNA"/>
</dbReference>
<feature type="compositionally biased region" description="Low complexity" evidence="9">
    <location>
        <begin position="599"/>
        <end position="634"/>
    </location>
</feature>
<feature type="compositionally biased region" description="Basic and acidic residues" evidence="9">
    <location>
        <begin position="215"/>
        <end position="225"/>
    </location>
</feature>
<accession>A0A0A1XTK7</accession>
<keyword evidence="3" id="KW-0863">Zinc-finger</keyword>
<feature type="region of interest" description="Disordered" evidence="9">
    <location>
        <begin position="283"/>
        <end position="337"/>
    </location>
</feature>
<feature type="compositionally biased region" description="Low complexity" evidence="9">
    <location>
        <begin position="714"/>
        <end position="735"/>
    </location>
</feature>
<feature type="compositionally biased region" description="Low complexity" evidence="9">
    <location>
        <begin position="681"/>
        <end position="700"/>
    </location>
</feature>
<dbReference type="GO" id="GO:0006357">
    <property type="term" value="P:regulation of transcription by RNA polymerase II"/>
    <property type="evidence" value="ECO:0007669"/>
    <property type="project" value="TreeGrafter"/>
</dbReference>
<keyword evidence="6" id="KW-0238">DNA-binding</keyword>
<sequence length="786" mass="87407">MSTGRRLAKRSIIGTKVCAPGPDGLWYSGVIQDVKTPPTATVTSSSLLTACNSAAVNSNGTNLTADTKYIVRFDFKTQTMQNNSDTSPSTSSSKSSVIMEARRTVSAHISPAQALRRNAMIKEFRESDLIGPGFRSILGIQLQPGQRVFLTHNGRETSGDVIAHDVDKDEVVVKITTIGTEEPIELKKRLEEVRLLESRRSARLADQERDTDFARLADMGGDRRRTTSHSIEVPMSLTPQNNSRKRPQPYTHDFFSGQCGGKEEMEECHAAMILMKLSHSPKNAEKWYGSSPGSSSSSGSSWSSGSSSPPLSDDGHAGLNTSAMLNDPSARIRTTSVSTSDEGIVVDFKEAPRKKRVSPFEVSTEVQQIGSQFNTNKSKFRCTWKGCKHIEHTPKKIERHIRNVHLGNKKARRSVDYDESCSENDHEEEFYYTEIEDEDDDYKTPSPTSPPTLSHRDMARPPHEDPEYQRKIVGNFKQGRVNQQQQLQQNQGQHLNNSKTVFHGGTYLANNNSHTSQQMQSNCVSTSLLNHDNYWQSSSVPVVQLAQTAISSVTSNSSQQLHQNQQTQQQSQFNIKHARSSPRPSQSTAPYPSPTYHHNYSSSPNTCISSNSHGNVNSNTGSSQSSSITPNNSGANNMLQQLSHQNITVTAHHTGAHHNQPQPQPQQQLPAVTITPNYTNQQSQQQLQQIHGHQQSTQSSAAGTIVTISTAQVHQQSQQQQQTSHHQQQQHSQHTGVATTTKHTPNSPNRRTRGENKKCRKVYGMERRDLWCTQCRWKKACTRFGD</sequence>
<dbReference type="SMART" id="SM01366">
    <property type="entry name" value="c-clamp"/>
    <property type="match status" value="1"/>
</dbReference>
<evidence type="ECO:0000256" key="6">
    <source>
        <dbReference type="ARBA" id="ARBA00023125"/>
    </source>
</evidence>
<feature type="region of interest" description="Disordered" evidence="9">
    <location>
        <begin position="434"/>
        <end position="466"/>
    </location>
</feature>
<keyword evidence="2" id="KW-0479">Metal-binding</keyword>
<keyword evidence="8" id="KW-0539">Nucleus</keyword>
<evidence type="ECO:0000256" key="5">
    <source>
        <dbReference type="ARBA" id="ARBA00023015"/>
    </source>
</evidence>
<feature type="compositionally biased region" description="Low complexity" evidence="9">
    <location>
        <begin position="556"/>
        <end position="572"/>
    </location>
</feature>
<protein>
    <submittedName>
        <fullName evidence="11">Zinc finger protein 395</fullName>
    </submittedName>
</protein>
<gene>
    <name evidence="11" type="primary">znf395</name>
    <name evidence="11" type="ORF">g.17500</name>
</gene>
<dbReference type="AlphaFoldDB" id="A0A0A1XTK7"/>
<dbReference type="Pfam" id="PF15997">
    <property type="entry name" value="DUF4772"/>
    <property type="match status" value="1"/>
</dbReference>
<feature type="compositionally biased region" description="Polar residues" evidence="9">
    <location>
        <begin position="736"/>
        <end position="749"/>
    </location>
</feature>
<keyword evidence="5" id="KW-0805">Transcription regulation</keyword>
<evidence type="ECO:0000256" key="1">
    <source>
        <dbReference type="ARBA" id="ARBA00004123"/>
    </source>
</evidence>
<evidence type="ECO:0000256" key="2">
    <source>
        <dbReference type="ARBA" id="ARBA00022723"/>
    </source>
</evidence>
<feature type="compositionally biased region" description="Basic and acidic residues" evidence="9">
    <location>
        <begin position="454"/>
        <end position="466"/>
    </location>
</feature>